<dbReference type="Gramene" id="Dexi9B01G0021020.1">
    <property type="protein sequence ID" value="Dexi9B01G0021020.1:cds"/>
    <property type="gene ID" value="Dexi9B01G0021020"/>
</dbReference>
<dbReference type="Pfam" id="PF23310">
    <property type="entry name" value="TPR_27"/>
    <property type="match status" value="1"/>
</dbReference>
<evidence type="ECO:0000313" key="2">
    <source>
        <dbReference type="EMBL" id="KAF8672689.1"/>
    </source>
</evidence>
<sequence>MDITGLPSDILVEVTASIATRSATPLRDIVNLRRSYRVFRDATAARKVGRCMAVNREWRLHWWDKSRFLSVLRRCAASGNPEASYILGLEELCNRRRKASGLWHLCRAMEHGHAAAAYMIGIITLHDSRRSPGGSVEQALERLDWLSPSASAGPRTRRRMASVRGEAVSVMRRLTMRQWRMVEPPKPCEDPWCGKVVRQTAAAWDGDGDDERWFCSRMCRWRHEYCKFIAKI</sequence>
<dbReference type="OrthoDB" id="740716at2759"/>
<evidence type="ECO:0000259" key="1">
    <source>
        <dbReference type="Pfam" id="PF23310"/>
    </source>
</evidence>
<name>A0A835B4S0_9POAL</name>
<protein>
    <recommendedName>
        <fullName evidence="1">At2g35280-like TPR domain-containing protein</fullName>
    </recommendedName>
</protein>
<dbReference type="PANTHER" id="PTHR33784:SF9">
    <property type="entry name" value="F-BOX PROTEIN"/>
    <property type="match status" value="1"/>
</dbReference>
<dbReference type="InterPro" id="IPR040338">
    <property type="entry name" value="At1g67623-like"/>
</dbReference>
<dbReference type="Proteomes" id="UP000636709">
    <property type="component" value="Unassembled WGS sequence"/>
</dbReference>
<dbReference type="EMBL" id="JACEFO010002219">
    <property type="protein sequence ID" value="KAF8672689.1"/>
    <property type="molecule type" value="Genomic_DNA"/>
</dbReference>
<keyword evidence="3" id="KW-1185">Reference proteome</keyword>
<gene>
    <name evidence="2" type="ORF">HU200_049385</name>
</gene>
<dbReference type="AlphaFoldDB" id="A0A835B4S0"/>
<dbReference type="PANTHER" id="PTHR33784">
    <property type="entry name" value="OS05G0482100 PROTEIN"/>
    <property type="match status" value="1"/>
</dbReference>
<evidence type="ECO:0000313" key="3">
    <source>
        <dbReference type="Proteomes" id="UP000636709"/>
    </source>
</evidence>
<feature type="domain" description="At2g35280-like TPR" evidence="1">
    <location>
        <begin position="60"/>
        <end position="162"/>
    </location>
</feature>
<comment type="caution">
    <text evidence="2">The sequence shown here is derived from an EMBL/GenBank/DDBJ whole genome shotgun (WGS) entry which is preliminary data.</text>
</comment>
<accession>A0A835B4S0</accession>
<reference evidence="2" key="1">
    <citation type="submission" date="2020-07" db="EMBL/GenBank/DDBJ databases">
        <title>Genome sequence and genetic diversity analysis of an under-domesticated orphan crop, white fonio (Digitaria exilis).</title>
        <authorList>
            <person name="Bennetzen J.L."/>
            <person name="Chen S."/>
            <person name="Ma X."/>
            <person name="Wang X."/>
            <person name="Yssel A.E.J."/>
            <person name="Chaluvadi S.R."/>
            <person name="Johnson M."/>
            <person name="Gangashetty P."/>
            <person name="Hamidou F."/>
            <person name="Sanogo M.D."/>
            <person name="Zwaenepoel A."/>
            <person name="Wallace J."/>
            <person name="Van De Peer Y."/>
            <person name="Van Deynze A."/>
        </authorList>
    </citation>
    <scope>NUCLEOTIDE SEQUENCE</scope>
    <source>
        <tissue evidence="2">Leaves</tissue>
    </source>
</reference>
<proteinExistence type="predicted"/>
<dbReference type="InterPro" id="IPR057136">
    <property type="entry name" value="At2g35280_TPR_dom"/>
</dbReference>
<organism evidence="2 3">
    <name type="scientific">Digitaria exilis</name>
    <dbReference type="NCBI Taxonomy" id="1010633"/>
    <lineage>
        <taxon>Eukaryota</taxon>
        <taxon>Viridiplantae</taxon>
        <taxon>Streptophyta</taxon>
        <taxon>Embryophyta</taxon>
        <taxon>Tracheophyta</taxon>
        <taxon>Spermatophyta</taxon>
        <taxon>Magnoliopsida</taxon>
        <taxon>Liliopsida</taxon>
        <taxon>Poales</taxon>
        <taxon>Poaceae</taxon>
        <taxon>PACMAD clade</taxon>
        <taxon>Panicoideae</taxon>
        <taxon>Panicodae</taxon>
        <taxon>Paniceae</taxon>
        <taxon>Anthephorinae</taxon>
        <taxon>Digitaria</taxon>
    </lineage>
</organism>